<dbReference type="Proteomes" id="UP000092616">
    <property type="component" value="Unassembled WGS sequence"/>
</dbReference>
<protein>
    <recommendedName>
        <fullName evidence="1">Transcription elongation factor GreA/GreB C-terminal domain-containing protein</fullName>
    </recommendedName>
</protein>
<dbReference type="GO" id="GO:0006354">
    <property type="term" value="P:DNA-templated transcription elongation"/>
    <property type="evidence" value="ECO:0007669"/>
    <property type="project" value="TreeGrafter"/>
</dbReference>
<evidence type="ECO:0000259" key="1">
    <source>
        <dbReference type="Pfam" id="PF01272"/>
    </source>
</evidence>
<accession>A0A1B8QCZ0</accession>
<proteinExistence type="predicted"/>
<sequence length="176" mass="19859">MNALSNSIPTDIFLTEKGFANLKAMLARKQAEYAEVREHRQVAFELSGDGWHDNPEFNRQQQMEANLNHLVKTLTDRIAQAKPLTIMDGNRPIEQVAIGSVVNITRYNLNTDEELNETWEIVGFDETDVNAWQIGYNAPLAKAIYGLAVGDISEELTLGNQVWEIEINQLYAKKPA</sequence>
<dbReference type="GO" id="GO:0070063">
    <property type="term" value="F:RNA polymerase binding"/>
    <property type="evidence" value="ECO:0007669"/>
    <property type="project" value="InterPro"/>
</dbReference>
<dbReference type="InterPro" id="IPR023459">
    <property type="entry name" value="Tscrpt_elong_fac_GreA/B_fam"/>
</dbReference>
<dbReference type="GO" id="GO:0032784">
    <property type="term" value="P:regulation of DNA-templated transcription elongation"/>
    <property type="evidence" value="ECO:0007669"/>
    <property type="project" value="InterPro"/>
</dbReference>
<dbReference type="AlphaFoldDB" id="A0A1B8QCZ0"/>
<dbReference type="EMBL" id="LZNA01000042">
    <property type="protein sequence ID" value="OBX79166.1"/>
    <property type="molecule type" value="Genomic_DNA"/>
</dbReference>
<dbReference type="Gene3D" id="3.10.50.30">
    <property type="entry name" value="Transcription elongation factor, GreA/GreB, C-terminal domain"/>
    <property type="match status" value="1"/>
</dbReference>
<dbReference type="Pfam" id="PF01272">
    <property type="entry name" value="GreA_GreB"/>
    <property type="match status" value="1"/>
</dbReference>
<name>A0A1B8QCZ0_9GAMM</name>
<dbReference type="InterPro" id="IPR036953">
    <property type="entry name" value="GreA/GreB_C_sf"/>
</dbReference>
<dbReference type="PANTHER" id="PTHR30437">
    <property type="entry name" value="TRANSCRIPTION ELONGATION FACTOR GREA"/>
    <property type="match status" value="1"/>
</dbReference>
<dbReference type="RefSeq" id="WP_067337598.1">
    <property type="nucleotide sequence ID" value="NZ_LZNA01000042.1"/>
</dbReference>
<comment type="caution">
    <text evidence="2">The sequence shown here is derived from an EMBL/GenBank/DDBJ whole genome shotgun (WGS) entry which is preliminary data.</text>
</comment>
<evidence type="ECO:0000313" key="2">
    <source>
        <dbReference type="EMBL" id="OBX79166.1"/>
    </source>
</evidence>
<dbReference type="GO" id="GO:0003677">
    <property type="term" value="F:DNA binding"/>
    <property type="evidence" value="ECO:0007669"/>
    <property type="project" value="InterPro"/>
</dbReference>
<organism evidence="2 3">
    <name type="scientific">Faucicola atlantae</name>
    <dbReference type="NCBI Taxonomy" id="34059"/>
    <lineage>
        <taxon>Bacteria</taxon>
        <taxon>Pseudomonadati</taxon>
        <taxon>Pseudomonadota</taxon>
        <taxon>Gammaproteobacteria</taxon>
        <taxon>Moraxellales</taxon>
        <taxon>Moraxellaceae</taxon>
        <taxon>Faucicola</taxon>
    </lineage>
</organism>
<dbReference type="SUPFAM" id="SSF54534">
    <property type="entry name" value="FKBP-like"/>
    <property type="match status" value="1"/>
</dbReference>
<dbReference type="InterPro" id="IPR001437">
    <property type="entry name" value="Tscrpt_elong_fac_GreA/B_C"/>
</dbReference>
<keyword evidence="3" id="KW-1185">Reference proteome</keyword>
<dbReference type="PANTHER" id="PTHR30437:SF4">
    <property type="entry name" value="TRANSCRIPTION ELONGATION FACTOR GREA"/>
    <property type="match status" value="1"/>
</dbReference>
<reference evidence="2 3" key="1">
    <citation type="submission" date="2016-06" db="EMBL/GenBank/DDBJ databases">
        <title>Draft genome of Moraxella atlantae CCUG 59586.</title>
        <authorList>
            <person name="Salva-Serra F."/>
            <person name="Engstrom-Jakobsson H."/>
            <person name="Thorell K."/>
            <person name="Gonzales-Siles L."/>
            <person name="Karlsson R."/>
            <person name="Boulund F."/>
            <person name="Engstrand L."/>
            <person name="Kristiansson E."/>
            <person name="Moore E."/>
        </authorList>
    </citation>
    <scope>NUCLEOTIDE SEQUENCE [LARGE SCALE GENOMIC DNA]</scope>
    <source>
        <strain evidence="2 3">CCUG 59586</strain>
    </source>
</reference>
<gene>
    <name evidence="2" type="ORF">A9306_09195</name>
</gene>
<feature type="domain" description="Transcription elongation factor GreA/GreB C-terminal" evidence="1">
    <location>
        <begin position="94"/>
        <end position="154"/>
    </location>
</feature>
<evidence type="ECO:0000313" key="3">
    <source>
        <dbReference type="Proteomes" id="UP000092616"/>
    </source>
</evidence>